<dbReference type="Gramene" id="OGLUM02G14990.1">
    <property type="protein sequence ID" value="OGLUM02G14990.1"/>
    <property type="gene ID" value="OGLUM02G14990"/>
</dbReference>
<protein>
    <submittedName>
        <fullName evidence="1">Uncharacterized protein</fullName>
    </submittedName>
</protein>
<dbReference type="HOGENOM" id="CLU_1654879_0_0_1"/>
<proteinExistence type="predicted"/>
<dbReference type="AlphaFoldDB" id="A0A0D9YRL0"/>
<keyword evidence="2" id="KW-1185">Reference proteome</keyword>
<dbReference type="EnsemblPlants" id="OGLUM02G14990.1">
    <property type="protein sequence ID" value="OGLUM02G14990.1"/>
    <property type="gene ID" value="OGLUM02G14990"/>
</dbReference>
<organism evidence="1">
    <name type="scientific">Oryza glumipatula</name>
    <dbReference type="NCBI Taxonomy" id="40148"/>
    <lineage>
        <taxon>Eukaryota</taxon>
        <taxon>Viridiplantae</taxon>
        <taxon>Streptophyta</taxon>
        <taxon>Embryophyta</taxon>
        <taxon>Tracheophyta</taxon>
        <taxon>Spermatophyta</taxon>
        <taxon>Magnoliopsida</taxon>
        <taxon>Liliopsida</taxon>
        <taxon>Poales</taxon>
        <taxon>Poaceae</taxon>
        <taxon>BOP clade</taxon>
        <taxon>Oryzoideae</taxon>
        <taxon>Oryzeae</taxon>
        <taxon>Oryzinae</taxon>
        <taxon>Oryza</taxon>
    </lineage>
</organism>
<reference evidence="1" key="1">
    <citation type="submission" date="2015-04" db="UniProtKB">
        <authorList>
            <consortium name="EnsemblPlants"/>
        </authorList>
    </citation>
    <scope>IDENTIFICATION</scope>
</reference>
<dbReference type="Proteomes" id="UP000026961">
    <property type="component" value="Chromosome 2"/>
</dbReference>
<name>A0A0D9YRL0_9ORYZ</name>
<accession>A0A0D9YRL0</accession>
<reference evidence="1" key="2">
    <citation type="submission" date="2018-05" db="EMBL/GenBank/DDBJ databases">
        <title>OgluRS3 (Oryza glumaepatula Reference Sequence Version 3).</title>
        <authorList>
            <person name="Zhang J."/>
            <person name="Kudrna D."/>
            <person name="Lee S."/>
            <person name="Talag J."/>
            <person name="Welchert J."/>
            <person name="Wing R.A."/>
        </authorList>
    </citation>
    <scope>NUCLEOTIDE SEQUENCE [LARGE SCALE GENOMIC DNA]</scope>
</reference>
<evidence type="ECO:0000313" key="1">
    <source>
        <dbReference type="EnsemblPlants" id="OGLUM02G14990.1"/>
    </source>
</evidence>
<sequence length="160" mass="17576">MAGSIACMSESLHATCTTPSQVATTREIDQWLTGWMGIDDGGTRSESDKTGFLGRFGEDDEAKLVVQQLIRICLEAAGTATRSSGRALSLREKRQHRDDAACSVGSLLCMMGKTESVRRREKGDVLGLEGNPPRQRWQRRVLASAENDPRILDDPEVFPP</sequence>
<evidence type="ECO:0000313" key="2">
    <source>
        <dbReference type="Proteomes" id="UP000026961"/>
    </source>
</evidence>